<feature type="transmembrane region" description="Helical" evidence="1">
    <location>
        <begin position="92"/>
        <end position="109"/>
    </location>
</feature>
<dbReference type="EMBL" id="JACIFO010000011">
    <property type="protein sequence ID" value="MBB4119867.1"/>
    <property type="molecule type" value="Genomic_DNA"/>
</dbReference>
<reference evidence="2 3" key="1">
    <citation type="submission" date="2020-08" db="EMBL/GenBank/DDBJ databases">
        <title>Genomic Encyclopedia of Type Strains, Phase IV (KMG-IV): sequencing the most valuable type-strain genomes for metagenomic binning, comparative biology and taxonomic classification.</title>
        <authorList>
            <person name="Goeker M."/>
        </authorList>
    </citation>
    <scope>NUCLEOTIDE SEQUENCE [LARGE SCALE GENOMIC DNA]</scope>
    <source>
        <strain evidence="2 3">DSM 29568</strain>
    </source>
</reference>
<dbReference type="Proteomes" id="UP000553034">
    <property type="component" value="Unassembled WGS sequence"/>
</dbReference>
<evidence type="ECO:0000256" key="1">
    <source>
        <dbReference type="SAM" id="Phobius"/>
    </source>
</evidence>
<keyword evidence="1" id="KW-0472">Membrane</keyword>
<sequence length="155" mass="17556">MKIFFLKIKAYICDETKKVMIQRIQSIYLLIVVLLGSVLPFIFPLWTTPEGAAVYAIDVLLAKSIFIGSAFMALVSIFLFKNRQLQFVMGRLNIVSNFILLGFFVYWSLSLPGEMNISEKGIGMLIPILSIVFLVLANKAIKKDEALVKSVDRFR</sequence>
<feature type="transmembrane region" description="Helical" evidence="1">
    <location>
        <begin position="52"/>
        <end position="80"/>
    </location>
</feature>
<dbReference type="Pfam" id="PF14126">
    <property type="entry name" value="DUF4293"/>
    <property type="match status" value="1"/>
</dbReference>
<feature type="transmembrane region" description="Helical" evidence="1">
    <location>
        <begin position="27"/>
        <end position="46"/>
    </location>
</feature>
<accession>A0A840EYG9</accession>
<keyword evidence="3" id="KW-1185">Reference proteome</keyword>
<keyword evidence="1" id="KW-0812">Transmembrane</keyword>
<feature type="transmembrane region" description="Helical" evidence="1">
    <location>
        <begin position="121"/>
        <end position="141"/>
    </location>
</feature>
<organism evidence="2 3">
    <name type="scientific">Mesonia hippocampi</name>
    <dbReference type="NCBI Taxonomy" id="1628250"/>
    <lineage>
        <taxon>Bacteria</taxon>
        <taxon>Pseudomonadati</taxon>
        <taxon>Bacteroidota</taxon>
        <taxon>Flavobacteriia</taxon>
        <taxon>Flavobacteriales</taxon>
        <taxon>Flavobacteriaceae</taxon>
        <taxon>Mesonia</taxon>
    </lineage>
</organism>
<keyword evidence="1" id="KW-1133">Transmembrane helix</keyword>
<dbReference type="InterPro" id="IPR025635">
    <property type="entry name" value="DUF4293"/>
</dbReference>
<comment type="caution">
    <text evidence="2">The sequence shown here is derived from an EMBL/GenBank/DDBJ whole genome shotgun (WGS) entry which is preliminary data.</text>
</comment>
<evidence type="ECO:0008006" key="4">
    <source>
        <dbReference type="Google" id="ProtNLM"/>
    </source>
</evidence>
<evidence type="ECO:0000313" key="2">
    <source>
        <dbReference type="EMBL" id="MBB4119867.1"/>
    </source>
</evidence>
<protein>
    <recommendedName>
        <fullName evidence="4">DUF4293 family protein</fullName>
    </recommendedName>
</protein>
<dbReference type="AlphaFoldDB" id="A0A840EYG9"/>
<evidence type="ECO:0000313" key="3">
    <source>
        <dbReference type="Proteomes" id="UP000553034"/>
    </source>
</evidence>
<name>A0A840EYG9_9FLAO</name>
<proteinExistence type="predicted"/>
<gene>
    <name evidence="2" type="ORF">GGR32_002178</name>
</gene>